<evidence type="ECO:0000313" key="2">
    <source>
        <dbReference type="EMBL" id="KAF2133475.1"/>
    </source>
</evidence>
<dbReference type="GeneID" id="54412668"/>
<dbReference type="AlphaFoldDB" id="A0A6A6AR52"/>
<dbReference type="EMBL" id="ML977499">
    <property type="protein sequence ID" value="KAF2133475.1"/>
    <property type="molecule type" value="Genomic_DNA"/>
</dbReference>
<keyword evidence="1" id="KW-0472">Membrane</keyword>
<evidence type="ECO:0000313" key="3">
    <source>
        <dbReference type="Proteomes" id="UP000799771"/>
    </source>
</evidence>
<protein>
    <submittedName>
        <fullName evidence="2">Uncharacterized protein</fullName>
    </submittedName>
</protein>
<proteinExistence type="predicted"/>
<sequence>MVNAGGMPPADMSNVDPGLQPVLIALLYLFPFLALAVLVVRFWRKWTDKLLGGDDALIALGWVLCLGNSVITHLCESLVEILRPCNN</sequence>
<reference evidence="2" key="1">
    <citation type="journal article" date="2020" name="Stud. Mycol.">
        <title>101 Dothideomycetes genomes: a test case for predicting lifestyles and emergence of pathogens.</title>
        <authorList>
            <person name="Haridas S."/>
            <person name="Albert R."/>
            <person name="Binder M."/>
            <person name="Bloem J."/>
            <person name="Labutti K."/>
            <person name="Salamov A."/>
            <person name="Andreopoulos B."/>
            <person name="Baker S."/>
            <person name="Barry K."/>
            <person name="Bills G."/>
            <person name="Bluhm B."/>
            <person name="Cannon C."/>
            <person name="Castanera R."/>
            <person name="Culley D."/>
            <person name="Daum C."/>
            <person name="Ezra D."/>
            <person name="Gonzalez J."/>
            <person name="Henrissat B."/>
            <person name="Kuo A."/>
            <person name="Liang C."/>
            <person name="Lipzen A."/>
            <person name="Lutzoni F."/>
            <person name="Magnuson J."/>
            <person name="Mondo S."/>
            <person name="Nolan M."/>
            <person name="Ohm R."/>
            <person name="Pangilinan J."/>
            <person name="Park H.-J."/>
            <person name="Ramirez L."/>
            <person name="Alfaro M."/>
            <person name="Sun H."/>
            <person name="Tritt A."/>
            <person name="Yoshinaga Y."/>
            <person name="Zwiers L.-H."/>
            <person name="Turgeon B."/>
            <person name="Goodwin S."/>
            <person name="Spatafora J."/>
            <person name="Crous P."/>
            <person name="Grigoriev I."/>
        </authorList>
    </citation>
    <scope>NUCLEOTIDE SEQUENCE</scope>
    <source>
        <strain evidence="2">CBS 119687</strain>
    </source>
</reference>
<dbReference type="RefSeq" id="XP_033527862.1">
    <property type="nucleotide sequence ID" value="XM_033672236.1"/>
</dbReference>
<organism evidence="2 3">
    <name type="scientific">Dothidotthia symphoricarpi CBS 119687</name>
    <dbReference type="NCBI Taxonomy" id="1392245"/>
    <lineage>
        <taxon>Eukaryota</taxon>
        <taxon>Fungi</taxon>
        <taxon>Dikarya</taxon>
        <taxon>Ascomycota</taxon>
        <taxon>Pezizomycotina</taxon>
        <taxon>Dothideomycetes</taxon>
        <taxon>Pleosporomycetidae</taxon>
        <taxon>Pleosporales</taxon>
        <taxon>Dothidotthiaceae</taxon>
        <taxon>Dothidotthia</taxon>
    </lineage>
</organism>
<keyword evidence="1" id="KW-0812">Transmembrane</keyword>
<accession>A0A6A6AR52</accession>
<dbReference type="Proteomes" id="UP000799771">
    <property type="component" value="Unassembled WGS sequence"/>
</dbReference>
<keyword evidence="3" id="KW-1185">Reference proteome</keyword>
<evidence type="ECO:0000256" key="1">
    <source>
        <dbReference type="SAM" id="Phobius"/>
    </source>
</evidence>
<feature type="transmembrane region" description="Helical" evidence="1">
    <location>
        <begin position="22"/>
        <end position="43"/>
    </location>
</feature>
<keyword evidence="1" id="KW-1133">Transmembrane helix</keyword>
<gene>
    <name evidence="2" type="ORF">P153DRAFT_420346</name>
</gene>
<name>A0A6A6AR52_9PLEO</name>